<organism evidence="2 3">
    <name type="scientific">Portunus trituberculatus</name>
    <name type="common">Swimming crab</name>
    <name type="synonym">Neptunus trituberculatus</name>
    <dbReference type="NCBI Taxonomy" id="210409"/>
    <lineage>
        <taxon>Eukaryota</taxon>
        <taxon>Metazoa</taxon>
        <taxon>Ecdysozoa</taxon>
        <taxon>Arthropoda</taxon>
        <taxon>Crustacea</taxon>
        <taxon>Multicrustacea</taxon>
        <taxon>Malacostraca</taxon>
        <taxon>Eumalacostraca</taxon>
        <taxon>Eucarida</taxon>
        <taxon>Decapoda</taxon>
        <taxon>Pleocyemata</taxon>
        <taxon>Brachyura</taxon>
        <taxon>Eubrachyura</taxon>
        <taxon>Portunoidea</taxon>
        <taxon>Portunidae</taxon>
        <taxon>Portuninae</taxon>
        <taxon>Portunus</taxon>
    </lineage>
</organism>
<evidence type="ECO:0000313" key="2">
    <source>
        <dbReference type="EMBL" id="MPC60567.1"/>
    </source>
</evidence>
<name>A0A5B7GTP6_PORTR</name>
<comment type="caution">
    <text evidence="2">The sequence shown here is derived from an EMBL/GenBank/DDBJ whole genome shotgun (WGS) entry which is preliminary data.</text>
</comment>
<dbReference type="AlphaFoldDB" id="A0A5B7GTP6"/>
<feature type="region of interest" description="Disordered" evidence="1">
    <location>
        <begin position="1"/>
        <end position="20"/>
    </location>
</feature>
<evidence type="ECO:0000313" key="3">
    <source>
        <dbReference type="Proteomes" id="UP000324222"/>
    </source>
</evidence>
<dbReference type="Proteomes" id="UP000324222">
    <property type="component" value="Unassembled WGS sequence"/>
</dbReference>
<evidence type="ECO:0000256" key="1">
    <source>
        <dbReference type="SAM" id="MobiDB-lite"/>
    </source>
</evidence>
<keyword evidence="3" id="KW-1185">Reference proteome</keyword>
<accession>A0A5B7GTP6</accession>
<sequence>MHSPAKLSASLPNKSHVLATPPAGAPNVLHAVLLGTFDSNAHNFGVSFLSCTLSSSFLNRGSHTAWLQTDKPPSGIN</sequence>
<proteinExistence type="predicted"/>
<reference evidence="2 3" key="1">
    <citation type="submission" date="2019-05" db="EMBL/GenBank/DDBJ databases">
        <title>Another draft genome of Portunus trituberculatus and its Hox gene families provides insights of decapod evolution.</title>
        <authorList>
            <person name="Jeong J.-H."/>
            <person name="Song I."/>
            <person name="Kim S."/>
            <person name="Choi T."/>
            <person name="Kim D."/>
            <person name="Ryu S."/>
            <person name="Kim W."/>
        </authorList>
    </citation>
    <scope>NUCLEOTIDE SEQUENCE [LARGE SCALE GENOMIC DNA]</scope>
    <source>
        <tissue evidence="2">Muscle</tissue>
    </source>
</reference>
<protein>
    <submittedName>
        <fullName evidence="2">Uncharacterized protein</fullName>
    </submittedName>
</protein>
<dbReference type="EMBL" id="VSRR010017666">
    <property type="protein sequence ID" value="MPC60567.1"/>
    <property type="molecule type" value="Genomic_DNA"/>
</dbReference>
<gene>
    <name evidence="2" type="ORF">E2C01_054617</name>
</gene>